<evidence type="ECO:0000313" key="1">
    <source>
        <dbReference type="EMBL" id="CDX52134.1"/>
    </source>
</evidence>
<dbReference type="Proteomes" id="UP000046122">
    <property type="component" value="Unassembled WGS sequence"/>
</dbReference>
<proteinExistence type="predicted"/>
<dbReference type="AlphaFoldDB" id="A0A090FXR7"/>
<organism evidence="1 2">
    <name type="scientific">Mesorhizobium plurifarium</name>
    <dbReference type="NCBI Taxonomy" id="69974"/>
    <lineage>
        <taxon>Bacteria</taxon>
        <taxon>Pseudomonadati</taxon>
        <taxon>Pseudomonadota</taxon>
        <taxon>Alphaproteobacteria</taxon>
        <taxon>Hyphomicrobiales</taxon>
        <taxon>Phyllobacteriaceae</taxon>
        <taxon>Mesorhizobium</taxon>
    </lineage>
</organism>
<dbReference type="EMBL" id="CCNE01000006">
    <property type="protein sequence ID" value="CDX52134.1"/>
    <property type="molecule type" value="Genomic_DNA"/>
</dbReference>
<evidence type="ECO:0000313" key="2">
    <source>
        <dbReference type="Proteomes" id="UP000046122"/>
    </source>
</evidence>
<accession>A0A090FXR7</accession>
<gene>
    <name evidence="1" type="ORF">MPL3365_140242</name>
</gene>
<protein>
    <submittedName>
        <fullName evidence="1">Uncharacterized protein</fullName>
    </submittedName>
</protein>
<name>A0A090FXR7_MESPL</name>
<sequence length="86" mass="9455">MAPLPEVLPCALFEWPYLNDAVRDRAGVVRDFVDSVAPGQQLRSRWRPRPPCQGAFRAQPLVLFMGGIPDGLQRAIVSGPIAIQDS</sequence>
<reference evidence="1 2" key="1">
    <citation type="submission" date="2014-08" db="EMBL/GenBank/DDBJ databases">
        <authorList>
            <person name="Moulin Lionel"/>
        </authorList>
    </citation>
    <scope>NUCLEOTIDE SEQUENCE [LARGE SCALE GENOMIC DNA]</scope>
</reference>